<organism evidence="3 4">
    <name type="scientific">Haematococcus lacustris</name>
    <name type="common">Green alga</name>
    <name type="synonym">Haematococcus pluvialis</name>
    <dbReference type="NCBI Taxonomy" id="44745"/>
    <lineage>
        <taxon>Eukaryota</taxon>
        <taxon>Viridiplantae</taxon>
        <taxon>Chlorophyta</taxon>
        <taxon>core chlorophytes</taxon>
        <taxon>Chlorophyceae</taxon>
        <taxon>CS clade</taxon>
        <taxon>Chlamydomonadales</taxon>
        <taxon>Haematococcaceae</taxon>
        <taxon>Haematococcus</taxon>
    </lineage>
</organism>
<evidence type="ECO:0000313" key="4">
    <source>
        <dbReference type="Proteomes" id="UP000485058"/>
    </source>
</evidence>
<dbReference type="EMBL" id="BLLF01000176">
    <property type="protein sequence ID" value="GFH08668.1"/>
    <property type="molecule type" value="Genomic_DNA"/>
</dbReference>
<dbReference type="InterPro" id="IPR011009">
    <property type="entry name" value="Kinase-like_dom_sf"/>
</dbReference>
<feature type="binding site" evidence="1">
    <location>
        <position position="48"/>
    </location>
    <ligand>
        <name>ATP</name>
        <dbReference type="ChEBI" id="CHEBI:30616"/>
    </ligand>
</feature>
<name>A0A699YL09_HAELA</name>
<evidence type="ECO:0000256" key="2">
    <source>
        <dbReference type="SAM" id="MobiDB-lite"/>
    </source>
</evidence>
<keyword evidence="1" id="KW-0547">Nucleotide-binding</keyword>
<dbReference type="SUPFAM" id="SSF56112">
    <property type="entry name" value="Protein kinase-like (PK-like)"/>
    <property type="match status" value="1"/>
</dbReference>
<evidence type="ECO:0008006" key="5">
    <source>
        <dbReference type="Google" id="ProtNLM"/>
    </source>
</evidence>
<dbReference type="InterPro" id="IPR017441">
    <property type="entry name" value="Protein_kinase_ATP_BS"/>
</dbReference>
<dbReference type="AlphaFoldDB" id="A0A699YL09"/>
<protein>
    <recommendedName>
        <fullName evidence="5">Protein kinase domain-containing protein</fullName>
    </recommendedName>
</protein>
<dbReference type="Gene3D" id="3.30.200.20">
    <property type="entry name" value="Phosphorylase Kinase, domain 1"/>
    <property type="match status" value="1"/>
</dbReference>
<feature type="compositionally biased region" description="Low complexity" evidence="2">
    <location>
        <begin position="69"/>
        <end position="87"/>
    </location>
</feature>
<dbReference type="PROSITE" id="PS00107">
    <property type="entry name" value="PROTEIN_KINASE_ATP"/>
    <property type="match status" value="1"/>
</dbReference>
<evidence type="ECO:0000256" key="1">
    <source>
        <dbReference type="PROSITE-ProRule" id="PRU10141"/>
    </source>
</evidence>
<sequence length="87" mass="9229">MAINRQDHEDQGALLSAHELHVTRLLGQGAYASVYLASRKNGSTVAVKGGSMARLLTKQMQDPWKHVYSHAQGGAPAAQPGHSSLPA</sequence>
<feature type="region of interest" description="Disordered" evidence="2">
    <location>
        <begin position="68"/>
        <end position="87"/>
    </location>
</feature>
<keyword evidence="4" id="KW-1185">Reference proteome</keyword>
<comment type="caution">
    <text evidence="3">The sequence shown here is derived from an EMBL/GenBank/DDBJ whole genome shotgun (WGS) entry which is preliminary data.</text>
</comment>
<gene>
    <name evidence="3" type="ORF">HaLaN_03666</name>
</gene>
<keyword evidence="1" id="KW-0067">ATP-binding</keyword>
<dbReference type="Proteomes" id="UP000485058">
    <property type="component" value="Unassembled WGS sequence"/>
</dbReference>
<proteinExistence type="predicted"/>
<reference evidence="3 4" key="1">
    <citation type="submission" date="2020-02" db="EMBL/GenBank/DDBJ databases">
        <title>Draft genome sequence of Haematococcus lacustris strain NIES-144.</title>
        <authorList>
            <person name="Morimoto D."/>
            <person name="Nakagawa S."/>
            <person name="Yoshida T."/>
            <person name="Sawayama S."/>
        </authorList>
    </citation>
    <scope>NUCLEOTIDE SEQUENCE [LARGE SCALE GENOMIC DNA]</scope>
    <source>
        <strain evidence="3 4">NIES-144</strain>
    </source>
</reference>
<dbReference type="GO" id="GO:0005524">
    <property type="term" value="F:ATP binding"/>
    <property type="evidence" value="ECO:0007669"/>
    <property type="project" value="UniProtKB-UniRule"/>
</dbReference>
<accession>A0A699YL09</accession>
<evidence type="ECO:0000313" key="3">
    <source>
        <dbReference type="EMBL" id="GFH08668.1"/>
    </source>
</evidence>